<dbReference type="Gene3D" id="2.60.200.40">
    <property type="match status" value="1"/>
</dbReference>
<dbReference type="InterPro" id="IPR016064">
    <property type="entry name" value="NAD/diacylglycerol_kinase_sf"/>
</dbReference>
<evidence type="ECO:0000313" key="4">
    <source>
        <dbReference type="EMBL" id="QHC01667.1"/>
    </source>
</evidence>
<dbReference type="Gene3D" id="3.40.50.10330">
    <property type="entry name" value="Probable inorganic polyphosphate/atp-NAD kinase, domain 1"/>
    <property type="match status" value="1"/>
</dbReference>
<dbReference type="GO" id="GO:0005886">
    <property type="term" value="C:plasma membrane"/>
    <property type="evidence" value="ECO:0007669"/>
    <property type="project" value="TreeGrafter"/>
</dbReference>
<proteinExistence type="inferred from homology"/>
<comment type="similarity">
    <text evidence="2">Belongs to the diacylglycerol/lipid kinase family.</text>
</comment>
<sequence length="307" mass="32858">MRALLVTNPKATSTTPRVRDVILGALSRDLDLQIAHTDRRGHAMELGAQARRDGFELVIALGGDGTVNELVNGMLADGLGDDVPALAALPGGSANVFARALGLANDPVDATGQLLEALRAGRVRRIGLGQVEGRWFVFSAGLGFDAQVVRDVELRRGDGRKATPYLYASTAIRGYLGRRKAALPPMTIELPDGTTVPDVFLTVVTHTTPWTYYGRRAVHVTPKASYDSGLDVFALRPLGALRVGRILWQVTRKVANPRGGRVHLLHDLNEFTIRADAALPLQVDGDYAGDVSVASFRDVPAALSVIA</sequence>
<dbReference type="GO" id="GO:0004143">
    <property type="term" value="F:ATP-dependent diacylglycerol kinase activity"/>
    <property type="evidence" value="ECO:0007669"/>
    <property type="project" value="TreeGrafter"/>
</dbReference>
<dbReference type="KEGG" id="eke:EK0264_16135"/>
<dbReference type="EMBL" id="CP047156">
    <property type="protein sequence ID" value="QHC01667.1"/>
    <property type="molecule type" value="Genomic_DNA"/>
</dbReference>
<evidence type="ECO:0000256" key="1">
    <source>
        <dbReference type="ARBA" id="ARBA00001946"/>
    </source>
</evidence>
<dbReference type="SMART" id="SM00046">
    <property type="entry name" value="DAGKc"/>
    <property type="match status" value="1"/>
</dbReference>
<keyword evidence="5" id="KW-1185">Reference proteome</keyword>
<dbReference type="Proteomes" id="UP000463857">
    <property type="component" value="Chromosome"/>
</dbReference>
<comment type="cofactor">
    <cofactor evidence="1">
        <name>Mg(2+)</name>
        <dbReference type="ChEBI" id="CHEBI:18420"/>
    </cofactor>
</comment>
<dbReference type="InParanoid" id="A0A7L4YT10"/>
<evidence type="ECO:0000313" key="5">
    <source>
        <dbReference type="Proteomes" id="UP000463857"/>
    </source>
</evidence>
<dbReference type="InterPro" id="IPR017438">
    <property type="entry name" value="ATP-NAD_kinase_N"/>
</dbReference>
<reference evidence="4 5" key="1">
    <citation type="journal article" date="2018" name="Int. J. Syst. Evol. Microbiol.">
        <title>Epidermidibacterium keratini gen. nov., sp. nov., a member of the family Sporichthyaceae, isolated from keratin epidermis.</title>
        <authorList>
            <person name="Lee D.G."/>
            <person name="Trujillo M.E."/>
            <person name="Kang S."/>
            <person name="Nam J.J."/>
            <person name="Kim Y.J."/>
        </authorList>
    </citation>
    <scope>NUCLEOTIDE SEQUENCE [LARGE SCALE GENOMIC DNA]</scope>
    <source>
        <strain evidence="4 5">EPI-7</strain>
    </source>
</reference>
<dbReference type="InterPro" id="IPR001206">
    <property type="entry name" value="Diacylglycerol_kinase_cat_dom"/>
</dbReference>
<dbReference type="Pfam" id="PF00781">
    <property type="entry name" value="DAGK_cat"/>
    <property type="match status" value="1"/>
</dbReference>
<evidence type="ECO:0000259" key="3">
    <source>
        <dbReference type="PROSITE" id="PS50146"/>
    </source>
</evidence>
<dbReference type="RefSeq" id="WP_159546802.1">
    <property type="nucleotide sequence ID" value="NZ_CP047156.1"/>
</dbReference>
<keyword evidence="4" id="KW-0418">Kinase</keyword>
<dbReference type="PANTHER" id="PTHR12358:SF106">
    <property type="entry name" value="LIPID KINASE YEGS"/>
    <property type="match status" value="1"/>
</dbReference>
<dbReference type="OrthoDB" id="142078at2"/>
<name>A0A7L4YT10_9ACTN</name>
<dbReference type="PROSITE" id="PS50146">
    <property type="entry name" value="DAGK"/>
    <property type="match status" value="1"/>
</dbReference>
<dbReference type="PANTHER" id="PTHR12358">
    <property type="entry name" value="SPHINGOSINE KINASE"/>
    <property type="match status" value="1"/>
</dbReference>
<dbReference type="AlphaFoldDB" id="A0A7L4YT10"/>
<dbReference type="InterPro" id="IPR050187">
    <property type="entry name" value="Lipid_Phosphate_FormReg"/>
</dbReference>
<feature type="domain" description="DAGKc" evidence="3">
    <location>
        <begin position="1"/>
        <end position="135"/>
    </location>
</feature>
<gene>
    <name evidence="4" type="ORF">EK0264_16135</name>
</gene>
<organism evidence="4 5">
    <name type="scientific">Epidermidibacterium keratini</name>
    <dbReference type="NCBI Taxonomy" id="1891644"/>
    <lineage>
        <taxon>Bacteria</taxon>
        <taxon>Bacillati</taxon>
        <taxon>Actinomycetota</taxon>
        <taxon>Actinomycetes</taxon>
        <taxon>Sporichthyales</taxon>
        <taxon>Sporichthyaceae</taxon>
        <taxon>Epidermidibacterium</taxon>
    </lineage>
</organism>
<evidence type="ECO:0000256" key="2">
    <source>
        <dbReference type="ARBA" id="ARBA00005983"/>
    </source>
</evidence>
<protein>
    <submittedName>
        <fullName evidence="4">Diacylglycerol kinase family lipid kinase</fullName>
    </submittedName>
</protein>
<accession>A0A7L4YT10</accession>
<keyword evidence="4" id="KW-0808">Transferase</keyword>
<dbReference type="SUPFAM" id="SSF111331">
    <property type="entry name" value="NAD kinase/diacylglycerol kinase-like"/>
    <property type="match status" value="1"/>
</dbReference>